<dbReference type="Gene3D" id="1.10.4160.10">
    <property type="entry name" value="Hydantoin permease"/>
    <property type="match status" value="1"/>
</dbReference>
<evidence type="ECO:0000256" key="2">
    <source>
        <dbReference type="ARBA" id="ARBA00008974"/>
    </source>
</evidence>
<name>A0A0D2B2B9_9EURO</name>
<dbReference type="AlphaFoldDB" id="A0A0D2B2B9"/>
<feature type="transmembrane region" description="Helical" evidence="6">
    <location>
        <begin position="410"/>
        <end position="431"/>
    </location>
</feature>
<dbReference type="EMBL" id="KN847333">
    <property type="protein sequence ID" value="KIW46336.1"/>
    <property type="molecule type" value="Genomic_DNA"/>
</dbReference>
<dbReference type="HOGENOM" id="CLU_021555_2_0_1"/>
<feature type="transmembrane region" description="Helical" evidence="6">
    <location>
        <begin position="454"/>
        <end position="474"/>
    </location>
</feature>
<feature type="transmembrane region" description="Helical" evidence="6">
    <location>
        <begin position="254"/>
        <end position="277"/>
    </location>
</feature>
<evidence type="ECO:0000256" key="1">
    <source>
        <dbReference type="ARBA" id="ARBA00004141"/>
    </source>
</evidence>
<dbReference type="OrthoDB" id="2018619at2759"/>
<feature type="transmembrane region" description="Helical" evidence="6">
    <location>
        <begin position="384"/>
        <end position="404"/>
    </location>
</feature>
<dbReference type="InterPro" id="IPR045225">
    <property type="entry name" value="Uracil/uridine/allantoin_perm"/>
</dbReference>
<dbReference type="InterPro" id="IPR001248">
    <property type="entry name" value="Pur-cyt_permease"/>
</dbReference>
<evidence type="ECO:0000313" key="8">
    <source>
        <dbReference type="Proteomes" id="UP000053342"/>
    </source>
</evidence>
<feature type="transmembrane region" description="Helical" evidence="6">
    <location>
        <begin position="298"/>
        <end position="320"/>
    </location>
</feature>
<dbReference type="GO" id="GO:0015205">
    <property type="term" value="F:nucleobase transmembrane transporter activity"/>
    <property type="evidence" value="ECO:0007669"/>
    <property type="project" value="TreeGrafter"/>
</dbReference>
<dbReference type="NCBIfam" id="TIGR00800">
    <property type="entry name" value="ncs1"/>
    <property type="match status" value="1"/>
</dbReference>
<evidence type="ECO:0000256" key="6">
    <source>
        <dbReference type="SAM" id="Phobius"/>
    </source>
</evidence>
<evidence type="ECO:0008006" key="9">
    <source>
        <dbReference type="Google" id="ProtNLM"/>
    </source>
</evidence>
<dbReference type="RefSeq" id="XP_016266552.1">
    <property type="nucleotide sequence ID" value="XM_016402655.1"/>
</dbReference>
<keyword evidence="3 6" id="KW-0812">Transmembrane</keyword>
<protein>
    <recommendedName>
        <fullName evidence="9">NCS1 nucleoside transporter</fullName>
    </recommendedName>
</protein>
<accession>A0A0D2B2B9</accession>
<comment type="similarity">
    <text evidence="2">Belongs to the purine-cytosine permease (2.A.39) family.</text>
</comment>
<dbReference type="VEuPathDB" id="FungiDB:PV06_02013"/>
<feature type="transmembrane region" description="Helical" evidence="6">
    <location>
        <begin position="186"/>
        <end position="207"/>
    </location>
</feature>
<comment type="subcellular location">
    <subcellularLocation>
        <location evidence="1">Membrane</location>
        <topology evidence="1">Multi-pass membrane protein</topology>
    </subcellularLocation>
</comment>
<organism evidence="7 8">
    <name type="scientific">Exophiala oligosperma</name>
    <dbReference type="NCBI Taxonomy" id="215243"/>
    <lineage>
        <taxon>Eukaryota</taxon>
        <taxon>Fungi</taxon>
        <taxon>Dikarya</taxon>
        <taxon>Ascomycota</taxon>
        <taxon>Pezizomycotina</taxon>
        <taxon>Eurotiomycetes</taxon>
        <taxon>Chaetothyriomycetidae</taxon>
        <taxon>Chaetothyriales</taxon>
        <taxon>Herpotrichiellaceae</taxon>
        <taxon>Exophiala</taxon>
    </lineage>
</organism>
<dbReference type="CDD" id="cd11482">
    <property type="entry name" value="SLC-NCS1sbd_NRT1-like"/>
    <property type="match status" value="1"/>
</dbReference>
<evidence type="ECO:0000313" key="7">
    <source>
        <dbReference type="EMBL" id="KIW46336.1"/>
    </source>
</evidence>
<evidence type="ECO:0000256" key="5">
    <source>
        <dbReference type="ARBA" id="ARBA00023136"/>
    </source>
</evidence>
<feature type="transmembrane region" description="Helical" evidence="6">
    <location>
        <begin position="494"/>
        <end position="512"/>
    </location>
</feature>
<dbReference type="FunFam" id="1.10.4160.10:FF:000001">
    <property type="entry name" value="Uracil permease, putative"/>
    <property type="match status" value="1"/>
</dbReference>
<dbReference type="PANTHER" id="PTHR30618">
    <property type="entry name" value="NCS1 FAMILY PURINE/PYRIMIDINE TRANSPORTER"/>
    <property type="match status" value="1"/>
</dbReference>
<sequence length="555" mass="61122">MRLSMPQIDTKAILADAKAKATSVKAWELPKVESSVAPPDVWSNIDQDPVPPERRTWSGWSFLGYWFSDLADVNGWLAGSSVLAVGLTWRECIPLVLVGGLCNSIPMAFNGTMGARLRVSFPVAVRASFGYWFSYFCVVSRLILCLFWFGVNCTNGGLCVTQMLTAIWPSYANIPNHVPESVGMTTQGFCSYFLFFVLIFPLLFIPVHKLGPLLFFKAVTVAPMALTMVIYLTAKAGSAGPLFDAKSTLHGSEKVWTCFSVLMSIIGGYTTLTVNISDFSRFAKTPSAVYTQIPSIPILKLLTYMFGIIGTSAAQVVYGTQIWNPLEIVAQWQGSPGGRAAAFFCSLIWLFSVLTVNLTGNAICASHDFVTLFPKYLNIRRGSILAATLGAWAFAPWKILASAITFLNFMAAYVIFLAPMAGIMICDYWFVKRCKIDVPQLYDPRGIYRYWKGVNWRAAVVMVVAVAPVLPGMIHAINNNILIGTGLTHLYNINWIYGTSVSVSLYWAFNAIKPDRATLIPRVVEAEEYLTVHGELGPTEVSSIQKEAEVGDKEV</sequence>
<dbReference type="GeneID" id="27354087"/>
<evidence type="ECO:0000256" key="3">
    <source>
        <dbReference type="ARBA" id="ARBA00022692"/>
    </source>
</evidence>
<feature type="transmembrane region" description="Helical" evidence="6">
    <location>
        <begin position="340"/>
        <end position="363"/>
    </location>
</feature>
<dbReference type="PANTHER" id="PTHR30618:SF0">
    <property type="entry name" value="PURINE-URACIL PERMEASE NCS1"/>
    <property type="match status" value="1"/>
</dbReference>
<keyword evidence="4 6" id="KW-1133">Transmembrane helix</keyword>
<feature type="transmembrane region" description="Helical" evidence="6">
    <location>
        <begin position="214"/>
        <end position="234"/>
    </location>
</feature>
<keyword evidence="8" id="KW-1185">Reference proteome</keyword>
<proteinExistence type="inferred from homology"/>
<reference evidence="7 8" key="1">
    <citation type="submission" date="2015-01" db="EMBL/GenBank/DDBJ databases">
        <title>The Genome Sequence of Exophiala oligosperma CBS72588.</title>
        <authorList>
            <consortium name="The Broad Institute Genomics Platform"/>
            <person name="Cuomo C."/>
            <person name="de Hoog S."/>
            <person name="Gorbushina A."/>
            <person name="Stielow B."/>
            <person name="Teixiera M."/>
            <person name="Abouelleil A."/>
            <person name="Chapman S.B."/>
            <person name="Priest M."/>
            <person name="Young S.K."/>
            <person name="Wortman J."/>
            <person name="Nusbaum C."/>
            <person name="Birren B."/>
        </authorList>
    </citation>
    <scope>NUCLEOTIDE SEQUENCE [LARGE SCALE GENOMIC DNA]</scope>
    <source>
        <strain evidence="7 8">CBS 72588</strain>
    </source>
</reference>
<gene>
    <name evidence="7" type="ORF">PV06_02013</name>
</gene>
<dbReference type="Pfam" id="PF02133">
    <property type="entry name" value="Transp_cyt_pur"/>
    <property type="match status" value="1"/>
</dbReference>
<feature type="transmembrane region" description="Helical" evidence="6">
    <location>
        <begin position="129"/>
        <end position="149"/>
    </location>
</feature>
<dbReference type="GO" id="GO:0005886">
    <property type="term" value="C:plasma membrane"/>
    <property type="evidence" value="ECO:0007669"/>
    <property type="project" value="TreeGrafter"/>
</dbReference>
<evidence type="ECO:0000256" key="4">
    <source>
        <dbReference type="ARBA" id="ARBA00022989"/>
    </source>
</evidence>
<dbReference type="InterPro" id="IPR012681">
    <property type="entry name" value="NCS1"/>
</dbReference>
<keyword evidence="5 6" id="KW-0472">Membrane</keyword>
<dbReference type="Proteomes" id="UP000053342">
    <property type="component" value="Unassembled WGS sequence"/>
</dbReference>